<name>A0A1H9RFQ8_9ACTN</name>
<dbReference type="AlphaFoldDB" id="A0A1H9RFQ8"/>
<reference evidence="1 2" key="1">
    <citation type="submission" date="2016-10" db="EMBL/GenBank/DDBJ databases">
        <authorList>
            <person name="de Groot N.N."/>
        </authorList>
    </citation>
    <scope>NUCLEOTIDE SEQUENCE [LARGE SCALE GENOMIC DNA]</scope>
    <source>
        <strain evidence="1 2">DSM 16859</strain>
    </source>
</reference>
<evidence type="ECO:0000313" key="2">
    <source>
        <dbReference type="Proteomes" id="UP000198815"/>
    </source>
</evidence>
<organism evidence="1 2">
    <name type="scientific">Propionibacterium cyclohexanicum</name>
    <dbReference type="NCBI Taxonomy" id="64702"/>
    <lineage>
        <taxon>Bacteria</taxon>
        <taxon>Bacillati</taxon>
        <taxon>Actinomycetota</taxon>
        <taxon>Actinomycetes</taxon>
        <taxon>Propionibacteriales</taxon>
        <taxon>Propionibacteriaceae</taxon>
        <taxon>Propionibacterium</taxon>
    </lineage>
</organism>
<proteinExistence type="predicted"/>
<dbReference type="OrthoDB" id="4551474at2"/>
<sequence length="130" mass="13619">MDDDQRSRDAPLWSTSAEDLARVIAKRPGMYLGGASYERAVGFLTGVASIVSTPSSSASPDVAPDEFSAGRSSDLLVRLSALEHGAGVDDHEAILTLEPLLAEVLTALQHQDEASPRLSSATGPDITTRG</sequence>
<accession>A0A1H9RFQ8</accession>
<protein>
    <submittedName>
        <fullName evidence="1">Uncharacterized protein</fullName>
    </submittedName>
</protein>
<keyword evidence="2" id="KW-1185">Reference proteome</keyword>
<evidence type="ECO:0000313" key="1">
    <source>
        <dbReference type="EMBL" id="SER71504.1"/>
    </source>
</evidence>
<dbReference type="RefSeq" id="WP_091968537.1">
    <property type="nucleotide sequence ID" value="NZ_FOGZ01000007.1"/>
</dbReference>
<gene>
    <name evidence="1" type="ORF">SAMN05443377_10731</name>
</gene>
<dbReference type="EMBL" id="FOGZ01000007">
    <property type="protein sequence ID" value="SER71504.1"/>
    <property type="molecule type" value="Genomic_DNA"/>
</dbReference>
<dbReference type="Proteomes" id="UP000198815">
    <property type="component" value="Unassembled WGS sequence"/>
</dbReference>